<dbReference type="GO" id="GO:0030674">
    <property type="term" value="F:protein-macromolecule adaptor activity"/>
    <property type="evidence" value="ECO:0007669"/>
    <property type="project" value="TreeGrafter"/>
</dbReference>
<name>A0A8S1BY66_9INSE</name>
<organism evidence="4 5">
    <name type="scientific">Cloeon dipterum</name>
    <dbReference type="NCBI Taxonomy" id="197152"/>
    <lineage>
        <taxon>Eukaryota</taxon>
        <taxon>Metazoa</taxon>
        <taxon>Ecdysozoa</taxon>
        <taxon>Arthropoda</taxon>
        <taxon>Hexapoda</taxon>
        <taxon>Insecta</taxon>
        <taxon>Pterygota</taxon>
        <taxon>Palaeoptera</taxon>
        <taxon>Ephemeroptera</taxon>
        <taxon>Pisciforma</taxon>
        <taxon>Baetidae</taxon>
        <taxon>Cloeon</taxon>
    </lineage>
</organism>
<evidence type="ECO:0000256" key="2">
    <source>
        <dbReference type="SAM" id="Coils"/>
    </source>
</evidence>
<evidence type="ECO:0000259" key="3">
    <source>
        <dbReference type="Pfam" id="PF04111"/>
    </source>
</evidence>
<evidence type="ECO:0000313" key="5">
    <source>
        <dbReference type="Proteomes" id="UP000494165"/>
    </source>
</evidence>
<sequence>MSAYNTRTSFSCLNCHMKQKHKNDEGEEEAPNETNFMADDQEFERFSHQYEVNAGLCDLLFNNFDLDHHLCEGCTDCSIDLMKLLILNTEHEVEEYTEYLNKLNSEQSDEILDELEAELAKLQQEEKKLEDDIGEFNEEKRTSRESMVEKEALEKKCKRHAARELSKLAMNEDEISSLQLRLLNATVWLKTVQDTNVFDACFKICDEGTVGVINNLSLDRSQREINAAWGQAALLLTSLAKLIGLEFEKYRILAYGSRSHLLVLEDGQMLPLFNLNGCAFQSKDYMFDAAMVAFLELMQQLEVRIRSIDATVFMPYEIKSGVLEDKYGQSYSIRKEFNSEEGWEKALKSMLRNLQCYLCFVSVFLAEDTHK</sequence>
<dbReference type="GO" id="GO:0000407">
    <property type="term" value="C:phagophore assembly site"/>
    <property type="evidence" value="ECO:0007669"/>
    <property type="project" value="TreeGrafter"/>
</dbReference>
<feature type="coiled-coil region" evidence="2">
    <location>
        <begin position="86"/>
        <end position="139"/>
    </location>
</feature>
<reference evidence="4 5" key="1">
    <citation type="submission" date="2020-04" db="EMBL/GenBank/DDBJ databases">
        <authorList>
            <person name="Alioto T."/>
            <person name="Alioto T."/>
            <person name="Gomez Garrido J."/>
        </authorList>
    </citation>
    <scope>NUCLEOTIDE SEQUENCE [LARGE SCALE GENOMIC DNA]</scope>
</reference>
<dbReference type="Proteomes" id="UP000494165">
    <property type="component" value="Unassembled WGS sequence"/>
</dbReference>
<protein>
    <recommendedName>
        <fullName evidence="3">Atg6 BARA domain-containing protein</fullName>
    </recommendedName>
</protein>
<keyword evidence="5" id="KW-1185">Reference proteome</keyword>
<dbReference type="GO" id="GO:0045324">
    <property type="term" value="P:late endosome to vacuole transport"/>
    <property type="evidence" value="ECO:0007669"/>
    <property type="project" value="TreeGrafter"/>
</dbReference>
<dbReference type="GO" id="GO:0000045">
    <property type="term" value="P:autophagosome assembly"/>
    <property type="evidence" value="ECO:0007669"/>
    <property type="project" value="TreeGrafter"/>
</dbReference>
<dbReference type="Pfam" id="PF04111">
    <property type="entry name" value="APG6"/>
    <property type="match status" value="1"/>
</dbReference>
<dbReference type="GO" id="GO:0034271">
    <property type="term" value="C:phosphatidylinositol 3-kinase complex, class III, type I"/>
    <property type="evidence" value="ECO:0007669"/>
    <property type="project" value="TreeGrafter"/>
</dbReference>
<comment type="caution">
    <text evidence="4">The sequence shown here is derived from an EMBL/GenBank/DDBJ whole genome shotgun (WGS) entry which is preliminary data.</text>
</comment>
<dbReference type="Gene3D" id="1.10.418.40">
    <property type="entry name" value="Autophagy protein 6/Beclin 1"/>
    <property type="match status" value="1"/>
</dbReference>
<gene>
    <name evidence="4" type="ORF">CLODIP_2_CD08891</name>
</gene>
<dbReference type="GO" id="GO:0034272">
    <property type="term" value="C:phosphatidylinositol 3-kinase complex, class III, type II"/>
    <property type="evidence" value="ECO:0007669"/>
    <property type="project" value="TreeGrafter"/>
</dbReference>
<dbReference type="PANTHER" id="PTHR12768:SF4">
    <property type="entry name" value="BECLIN-1"/>
    <property type="match status" value="1"/>
</dbReference>
<accession>A0A8S1BY66</accession>
<dbReference type="EMBL" id="CADEPI010000003">
    <property type="protein sequence ID" value="CAB3360581.1"/>
    <property type="molecule type" value="Genomic_DNA"/>
</dbReference>
<dbReference type="InterPro" id="IPR040455">
    <property type="entry name" value="Atg6_BARA"/>
</dbReference>
<evidence type="ECO:0000256" key="1">
    <source>
        <dbReference type="ARBA" id="ARBA00005965"/>
    </source>
</evidence>
<dbReference type="GO" id="GO:0006995">
    <property type="term" value="P:cellular response to nitrogen starvation"/>
    <property type="evidence" value="ECO:0007669"/>
    <property type="project" value="TreeGrafter"/>
</dbReference>
<proteinExistence type="inferred from homology"/>
<keyword evidence="2" id="KW-0175">Coiled coil</keyword>
<dbReference type="AlphaFoldDB" id="A0A8S1BY66"/>
<dbReference type="GO" id="GO:0000423">
    <property type="term" value="P:mitophagy"/>
    <property type="evidence" value="ECO:0007669"/>
    <property type="project" value="TreeGrafter"/>
</dbReference>
<dbReference type="GO" id="GO:0043548">
    <property type="term" value="F:phosphatidylinositol 3-kinase binding"/>
    <property type="evidence" value="ECO:0007669"/>
    <property type="project" value="TreeGrafter"/>
</dbReference>
<comment type="similarity">
    <text evidence="1">Belongs to the beclin family.</text>
</comment>
<dbReference type="PANTHER" id="PTHR12768">
    <property type="entry name" value="BECLIN 1"/>
    <property type="match status" value="1"/>
</dbReference>
<dbReference type="InterPro" id="IPR007243">
    <property type="entry name" value="Atg6/Beclin"/>
</dbReference>
<dbReference type="InterPro" id="IPR038274">
    <property type="entry name" value="Atg6/Beclin_C_sf"/>
</dbReference>
<evidence type="ECO:0000313" key="4">
    <source>
        <dbReference type="EMBL" id="CAB3360581.1"/>
    </source>
</evidence>
<dbReference type="OrthoDB" id="20368at2759"/>
<feature type="domain" description="Atg6 BARA" evidence="3">
    <location>
        <begin position="193"/>
        <end position="362"/>
    </location>
</feature>